<name>A0A2R6NFR0_9APHY</name>
<dbReference type="Proteomes" id="UP000186601">
    <property type="component" value="Unassembled WGS sequence"/>
</dbReference>
<dbReference type="Gene3D" id="1.20.1280.50">
    <property type="match status" value="1"/>
</dbReference>
<dbReference type="SUPFAM" id="SSF81383">
    <property type="entry name" value="F-box domain"/>
    <property type="match status" value="1"/>
</dbReference>
<dbReference type="Pfam" id="PF12937">
    <property type="entry name" value="F-box-like"/>
    <property type="match status" value="1"/>
</dbReference>
<comment type="caution">
    <text evidence="2">The sequence shown here is derived from an EMBL/GenBank/DDBJ whole genome shotgun (WGS) entry which is preliminary data.</text>
</comment>
<evidence type="ECO:0000259" key="1">
    <source>
        <dbReference type="PROSITE" id="PS50181"/>
    </source>
</evidence>
<dbReference type="PROSITE" id="PS50181">
    <property type="entry name" value="FBOX"/>
    <property type="match status" value="1"/>
</dbReference>
<reference evidence="2 3" key="1">
    <citation type="submission" date="2018-02" db="EMBL/GenBank/DDBJ databases">
        <title>Genome sequence of the basidiomycete white-rot fungus Phlebia centrifuga.</title>
        <authorList>
            <person name="Granchi Z."/>
            <person name="Peng M."/>
            <person name="de Vries R.P."/>
            <person name="Hilden K."/>
            <person name="Makela M.R."/>
            <person name="Grigoriev I."/>
            <person name="Riley R."/>
        </authorList>
    </citation>
    <scope>NUCLEOTIDE SEQUENCE [LARGE SCALE GENOMIC DNA]</scope>
    <source>
        <strain evidence="2 3">FBCC195</strain>
    </source>
</reference>
<gene>
    <name evidence="2" type="ORF">PHLCEN_2v13283</name>
</gene>
<evidence type="ECO:0000313" key="2">
    <source>
        <dbReference type="EMBL" id="PSR70842.1"/>
    </source>
</evidence>
<dbReference type="EMBL" id="MLYV02001309">
    <property type="protein sequence ID" value="PSR70842.1"/>
    <property type="molecule type" value="Genomic_DNA"/>
</dbReference>
<accession>A0A2R6NFR0</accession>
<sequence length="383" mass="44543">MATIQDVPPEIMGQILTELDPTDVASVSQTCSAYFDFIYHPTNELLWRELYLSQILDDPRTCLSLLGHRLPEIGWRHQVKRIIRARTVVRNPGLCRIEERCAVMQTLLDVAVNTKPRREVSSGDLSYNHVWLVTLLRTGIWFDQHWDLDYEGRQTRARFHTYFGLTTNDYTPDRLLETRSIVYAMRNYREANEWGPFDKHGSGMVNWEHILAIHHVMSMHIVPTRPAVGFMTFPMSLPFCQSVLPPGLHLDETLDWVGIEGLWECSFAFCDHGQLLAFNNDDRSDNLPLDSEVFQDATFQEIFSTISIRLRVTSTIPDPAHPNRPMIHFVGGIEDQSHMHGWVKLTPDHQIRWHFESGQLGNYIWRLVNSIIYLFDMFSHWPL</sequence>
<evidence type="ECO:0000313" key="3">
    <source>
        <dbReference type="Proteomes" id="UP000186601"/>
    </source>
</evidence>
<organism evidence="2 3">
    <name type="scientific">Hermanssonia centrifuga</name>
    <dbReference type="NCBI Taxonomy" id="98765"/>
    <lineage>
        <taxon>Eukaryota</taxon>
        <taxon>Fungi</taxon>
        <taxon>Dikarya</taxon>
        <taxon>Basidiomycota</taxon>
        <taxon>Agaricomycotina</taxon>
        <taxon>Agaricomycetes</taxon>
        <taxon>Polyporales</taxon>
        <taxon>Meruliaceae</taxon>
        <taxon>Hermanssonia</taxon>
    </lineage>
</organism>
<dbReference type="AlphaFoldDB" id="A0A2R6NFR0"/>
<dbReference type="InterPro" id="IPR036047">
    <property type="entry name" value="F-box-like_dom_sf"/>
</dbReference>
<dbReference type="STRING" id="98765.A0A2R6NFR0"/>
<keyword evidence="3" id="KW-1185">Reference proteome</keyword>
<dbReference type="OrthoDB" id="3226064at2759"/>
<dbReference type="InterPro" id="IPR001810">
    <property type="entry name" value="F-box_dom"/>
</dbReference>
<feature type="domain" description="F-box" evidence="1">
    <location>
        <begin position="1"/>
        <end position="50"/>
    </location>
</feature>
<protein>
    <recommendedName>
        <fullName evidence="1">F-box domain-containing protein</fullName>
    </recommendedName>
</protein>
<proteinExistence type="predicted"/>